<reference evidence="1 2" key="1">
    <citation type="journal article" date="2016" name="DNA Res.">
        <title>The draft genome of MD-2 pineapple using hybrid error correction of long reads.</title>
        <authorList>
            <person name="Redwan R.M."/>
            <person name="Saidin A."/>
            <person name="Kumar S.V."/>
        </authorList>
    </citation>
    <scope>NUCLEOTIDE SEQUENCE [LARGE SCALE GENOMIC DNA]</scope>
    <source>
        <strain evidence="2">cv. MD2</strain>
        <tissue evidence="1">Leaf</tissue>
    </source>
</reference>
<evidence type="ECO:0000313" key="1">
    <source>
        <dbReference type="EMBL" id="OAY72860.1"/>
    </source>
</evidence>
<protein>
    <submittedName>
        <fullName evidence="1">Uncharacterized protein</fullName>
    </submittedName>
</protein>
<proteinExistence type="predicted"/>
<evidence type="ECO:0000313" key="2">
    <source>
        <dbReference type="Proteomes" id="UP000092600"/>
    </source>
</evidence>
<dbReference type="Proteomes" id="UP000092600">
    <property type="component" value="Unassembled WGS sequence"/>
</dbReference>
<feature type="non-terminal residue" evidence="1">
    <location>
        <position position="1"/>
    </location>
</feature>
<organism evidence="1 2">
    <name type="scientific">Ananas comosus</name>
    <name type="common">Pineapple</name>
    <name type="synonym">Ananas ananas</name>
    <dbReference type="NCBI Taxonomy" id="4615"/>
    <lineage>
        <taxon>Eukaryota</taxon>
        <taxon>Viridiplantae</taxon>
        <taxon>Streptophyta</taxon>
        <taxon>Embryophyta</taxon>
        <taxon>Tracheophyta</taxon>
        <taxon>Spermatophyta</taxon>
        <taxon>Magnoliopsida</taxon>
        <taxon>Liliopsida</taxon>
        <taxon>Poales</taxon>
        <taxon>Bromeliaceae</taxon>
        <taxon>Bromelioideae</taxon>
        <taxon>Ananas</taxon>
    </lineage>
</organism>
<gene>
    <name evidence="1" type="ORF">ACMD2_23898</name>
</gene>
<name>A0A199V7Q0_ANACO</name>
<dbReference type="AlphaFoldDB" id="A0A199V7Q0"/>
<comment type="caution">
    <text evidence="1">The sequence shown here is derived from an EMBL/GenBank/DDBJ whole genome shotgun (WGS) entry which is preliminary data.</text>
</comment>
<dbReference type="EMBL" id="LSRQ01002950">
    <property type="protein sequence ID" value="OAY72860.1"/>
    <property type="molecule type" value="Genomic_DNA"/>
</dbReference>
<accession>A0A199V7Q0</accession>
<sequence length="57" mass="6435">NWLIPAEEKKLELRNLEKALDLELGIDAVGDALTTIEAILALFASSREIPSWIHFEM</sequence>